<keyword evidence="5" id="KW-1133">Transmembrane helix</keyword>
<keyword evidence="6" id="KW-0472">Membrane</keyword>
<dbReference type="CDD" id="cd13127">
    <property type="entry name" value="MATE_tuaB_like"/>
    <property type="match status" value="1"/>
</dbReference>
<dbReference type="EMBL" id="MWPX01000003">
    <property type="protein sequence ID" value="OUM49991.1"/>
    <property type="molecule type" value="Genomic_DNA"/>
</dbReference>
<dbReference type="PANTHER" id="PTHR30250:SF10">
    <property type="entry name" value="LIPOPOLYSACCHARIDE BIOSYNTHESIS PROTEIN WZXC"/>
    <property type="match status" value="1"/>
</dbReference>
<dbReference type="RefSeq" id="WP_088093753.1">
    <property type="nucleotide sequence ID" value="NZ_JBALMA010000059.1"/>
</dbReference>
<accession>A0A1Y3MM94</accession>
<evidence type="ECO:0000256" key="6">
    <source>
        <dbReference type="ARBA" id="ARBA00023136"/>
    </source>
</evidence>
<dbReference type="Proteomes" id="UP000195321">
    <property type="component" value="Unassembled WGS sequence"/>
</dbReference>
<dbReference type="GO" id="GO:0005886">
    <property type="term" value="C:plasma membrane"/>
    <property type="evidence" value="ECO:0007669"/>
    <property type="project" value="UniProtKB-SubCell"/>
</dbReference>
<evidence type="ECO:0000256" key="5">
    <source>
        <dbReference type="ARBA" id="ARBA00022989"/>
    </source>
</evidence>
<comment type="caution">
    <text evidence="7">The sequence shown here is derived from an EMBL/GenBank/DDBJ whole genome shotgun (WGS) entry which is preliminary data.</text>
</comment>
<reference evidence="7 8" key="1">
    <citation type="submission" date="2017-02" db="EMBL/GenBank/DDBJ databases">
        <title>Bacillus pseudomycoides isolate FSL K6-0042.</title>
        <authorList>
            <person name="Kovac J."/>
        </authorList>
    </citation>
    <scope>NUCLEOTIDE SEQUENCE [LARGE SCALE GENOMIC DNA]</scope>
    <source>
        <strain evidence="7 8">FSL K6-0042</strain>
    </source>
</reference>
<keyword evidence="4" id="KW-0812">Transmembrane</keyword>
<name>A0A1Y3MM94_9BACI</name>
<dbReference type="NCBIfam" id="NF007773">
    <property type="entry name" value="PRK10459.1"/>
    <property type="match status" value="1"/>
</dbReference>
<comment type="similarity">
    <text evidence="2">Belongs to the polysaccharide synthase family.</text>
</comment>
<evidence type="ECO:0000256" key="2">
    <source>
        <dbReference type="ARBA" id="ARBA00007430"/>
    </source>
</evidence>
<evidence type="ECO:0000256" key="3">
    <source>
        <dbReference type="ARBA" id="ARBA00022475"/>
    </source>
</evidence>
<evidence type="ECO:0000256" key="4">
    <source>
        <dbReference type="ARBA" id="ARBA00022692"/>
    </source>
</evidence>
<gene>
    <name evidence="7" type="ORF">BW425_05060</name>
</gene>
<evidence type="ECO:0000256" key="1">
    <source>
        <dbReference type="ARBA" id="ARBA00004651"/>
    </source>
</evidence>
<comment type="subcellular location">
    <subcellularLocation>
        <location evidence="1">Cell membrane</location>
        <topology evidence="1">Multi-pass membrane protein</topology>
    </subcellularLocation>
</comment>
<dbReference type="PANTHER" id="PTHR30250">
    <property type="entry name" value="PST FAMILY PREDICTED COLANIC ACID TRANSPORTER"/>
    <property type="match status" value="1"/>
</dbReference>
<dbReference type="AlphaFoldDB" id="A0A1Y3MM94"/>
<keyword evidence="3" id="KW-1003">Cell membrane</keyword>
<proteinExistence type="inferred from homology"/>
<dbReference type="Pfam" id="PF13440">
    <property type="entry name" value="Polysacc_synt_3"/>
    <property type="match status" value="1"/>
</dbReference>
<sequence length="489" mass="55125">MITNLKQKAFSGAKWTTTSALIVSSLQIIQLVIISRILPPESLGLMTTIMVVVGFAQLYSDMGITNAIIYKENLTKKQLSSLYWFNIMLGLLLTLVIIGFTPVIAYFYHEPRLSILLCLIAVIFLINPIGQQSMVLHQKELKFDILAKIEIIAAISGFLLTITLAYIGYDVYSLVIGQIFINFMKMCGYVFISKNVSKPMMYFRFSEVKSFVSFGLYQLGERTIHYINSNLDYIIIGSLLGSKALGYYTIAFNLIILPISKINPIVTRVAFPIFSKMQNDISLLKKSYFKIIRILSCINFPYFFGLFISAPILVPVIFGEKWMPSVLLIQILSFVGITRAIVNPIGALVMARGRVDLGFKWHFFMLFSQVPLIITGAYFGGITGVAIGYCCHQVVYIITNYTFVIRTLVGSCLKEFLESFMSSIKASLVMMGTVLVILNFIKQLDMTIQLVLVVSLGAVFYITASLVFQRQLIIELKELFLRKRIKNVS</sequence>
<dbReference type="InterPro" id="IPR050833">
    <property type="entry name" value="Poly_Biosynth_Transport"/>
</dbReference>
<evidence type="ECO:0000313" key="7">
    <source>
        <dbReference type="EMBL" id="OUM49991.1"/>
    </source>
</evidence>
<evidence type="ECO:0000313" key="8">
    <source>
        <dbReference type="Proteomes" id="UP000195321"/>
    </source>
</evidence>
<protein>
    <submittedName>
        <fullName evidence="7">Colanic acid exporter</fullName>
    </submittedName>
</protein>
<organism evidence="7 8">
    <name type="scientific">Bacillus pseudomycoides</name>
    <dbReference type="NCBI Taxonomy" id="64104"/>
    <lineage>
        <taxon>Bacteria</taxon>
        <taxon>Bacillati</taxon>
        <taxon>Bacillota</taxon>
        <taxon>Bacilli</taxon>
        <taxon>Bacillales</taxon>
        <taxon>Bacillaceae</taxon>
        <taxon>Bacillus</taxon>
        <taxon>Bacillus cereus group</taxon>
    </lineage>
</organism>